<feature type="active site" description="Nucleophile" evidence="13">
    <location>
        <position position="473"/>
    </location>
</feature>
<dbReference type="InterPro" id="IPR001578">
    <property type="entry name" value="Peptidase_C12_UCH"/>
</dbReference>
<accession>A0A915PU41</accession>
<feature type="region of interest" description="Disordered" evidence="15">
    <location>
        <begin position="239"/>
        <end position="340"/>
    </location>
</feature>
<protein>
    <recommendedName>
        <fullName evidence="14">Ubiquitin carboxyl-terminal hydrolase</fullName>
        <ecNumber evidence="14">3.4.19.12</ecNumber>
    </recommendedName>
</protein>
<dbReference type="PROSITE" id="PS52048">
    <property type="entry name" value="UCH_DOMAIN"/>
    <property type="match status" value="1"/>
</dbReference>
<proteinExistence type="inferred from homology"/>
<comment type="similarity">
    <text evidence="3">Belongs to the PRP38 family.</text>
</comment>
<dbReference type="InterPro" id="IPR041507">
    <property type="entry name" value="UCH_C"/>
</dbReference>
<evidence type="ECO:0000256" key="3">
    <source>
        <dbReference type="ARBA" id="ARBA00006164"/>
    </source>
</evidence>
<dbReference type="SUPFAM" id="SSF54001">
    <property type="entry name" value="Cysteine proteinases"/>
    <property type="match status" value="1"/>
</dbReference>
<dbReference type="PROSITE" id="PS52049">
    <property type="entry name" value="ULD"/>
    <property type="match status" value="1"/>
</dbReference>
<dbReference type="Pfam" id="PF01088">
    <property type="entry name" value="Peptidase_C12"/>
    <property type="match status" value="1"/>
</dbReference>
<feature type="site" description="Important for enzyme activity" evidence="13">
    <location>
        <position position="564"/>
    </location>
</feature>
<evidence type="ECO:0000256" key="8">
    <source>
        <dbReference type="ARBA" id="ARBA00022786"/>
    </source>
</evidence>
<evidence type="ECO:0000256" key="5">
    <source>
        <dbReference type="ARBA" id="ARBA00022664"/>
    </source>
</evidence>
<dbReference type="Gene3D" id="3.40.532.10">
    <property type="entry name" value="Peptidase C12, ubiquitin carboxyl-terminal hydrolase"/>
    <property type="match status" value="1"/>
</dbReference>
<feature type="active site" description="Proton donor" evidence="13">
    <location>
        <position position="549"/>
    </location>
</feature>
<dbReference type="Pfam" id="PF03371">
    <property type="entry name" value="PRP38"/>
    <property type="match status" value="1"/>
</dbReference>
<dbReference type="GO" id="GO:0005737">
    <property type="term" value="C:cytoplasm"/>
    <property type="evidence" value="ECO:0007669"/>
    <property type="project" value="TreeGrafter"/>
</dbReference>
<keyword evidence="12" id="KW-0539">Nucleus</keyword>
<dbReference type="GO" id="GO:0005681">
    <property type="term" value="C:spliceosomal complex"/>
    <property type="evidence" value="ECO:0007669"/>
    <property type="project" value="UniProtKB-KW"/>
</dbReference>
<evidence type="ECO:0000256" key="7">
    <source>
        <dbReference type="ARBA" id="ARBA00022728"/>
    </source>
</evidence>
<dbReference type="WBParaSite" id="sdigi.contig259.g6780.t1">
    <property type="protein sequence ID" value="sdigi.contig259.g6780.t1"/>
    <property type="gene ID" value="sdigi.contig259.g6780"/>
</dbReference>
<dbReference type="GO" id="GO:0006397">
    <property type="term" value="P:mRNA processing"/>
    <property type="evidence" value="ECO:0007669"/>
    <property type="project" value="UniProtKB-KW"/>
</dbReference>
<dbReference type="Proteomes" id="UP000887581">
    <property type="component" value="Unplaced"/>
</dbReference>
<keyword evidence="8 13" id="KW-0833">Ubl conjugation pathway</keyword>
<feature type="compositionally biased region" description="Basic residues" evidence="15">
    <location>
        <begin position="313"/>
        <end position="340"/>
    </location>
</feature>
<evidence type="ECO:0000256" key="13">
    <source>
        <dbReference type="PROSITE-ProRule" id="PRU01393"/>
    </source>
</evidence>
<evidence type="ECO:0000256" key="4">
    <source>
        <dbReference type="ARBA" id="ARBA00009326"/>
    </source>
</evidence>
<evidence type="ECO:0000256" key="1">
    <source>
        <dbReference type="ARBA" id="ARBA00000707"/>
    </source>
</evidence>
<feature type="site" description="Transition state stabilizer" evidence="13">
    <location>
        <position position="467"/>
    </location>
</feature>
<keyword evidence="10 13" id="KW-0788">Thiol protease</keyword>
<dbReference type="EC" id="3.4.19.12" evidence="14"/>
<dbReference type="InterPro" id="IPR036959">
    <property type="entry name" value="Peptidase_C12_UCH_sf"/>
</dbReference>
<evidence type="ECO:0000259" key="16">
    <source>
        <dbReference type="PROSITE" id="PS52048"/>
    </source>
</evidence>
<reference evidence="18" key="1">
    <citation type="submission" date="2022-11" db="UniProtKB">
        <authorList>
            <consortium name="WormBaseParasite"/>
        </authorList>
    </citation>
    <scope>IDENTIFICATION</scope>
</reference>
<dbReference type="InterPro" id="IPR005037">
    <property type="entry name" value="PRP38"/>
</dbReference>
<dbReference type="GO" id="GO:0004843">
    <property type="term" value="F:cysteine-type deubiquitinase activity"/>
    <property type="evidence" value="ECO:0007669"/>
    <property type="project" value="UniProtKB-UniRule"/>
</dbReference>
<evidence type="ECO:0000313" key="18">
    <source>
        <dbReference type="WBParaSite" id="sdigi.contig259.g6780.t1"/>
    </source>
</evidence>
<dbReference type="GO" id="GO:0016579">
    <property type="term" value="P:protein deubiquitination"/>
    <property type="evidence" value="ECO:0007669"/>
    <property type="project" value="TreeGrafter"/>
</dbReference>
<evidence type="ECO:0000256" key="10">
    <source>
        <dbReference type="ARBA" id="ARBA00022807"/>
    </source>
</evidence>
<dbReference type="FunFam" id="3.40.532.10:FF:000009">
    <property type="entry name" value="Ubiquitin carboxyl-terminal hydrolase"/>
    <property type="match status" value="1"/>
</dbReference>
<comment type="subcellular location">
    <subcellularLocation>
        <location evidence="2">Nucleus</location>
    </subcellularLocation>
</comment>
<evidence type="ECO:0000256" key="11">
    <source>
        <dbReference type="ARBA" id="ARBA00023187"/>
    </source>
</evidence>
<feature type="domain" description="UCH catalytic" evidence="16">
    <location>
        <begin position="394"/>
        <end position="611"/>
    </location>
</feature>
<keyword evidence="5" id="KW-0507">mRNA processing</keyword>
<dbReference type="Gene3D" id="1.20.58.860">
    <property type="match status" value="1"/>
</dbReference>
<evidence type="ECO:0000256" key="12">
    <source>
        <dbReference type="ARBA" id="ARBA00023242"/>
    </source>
</evidence>
<dbReference type="GO" id="GO:0006511">
    <property type="term" value="P:ubiquitin-dependent protein catabolic process"/>
    <property type="evidence" value="ECO:0007669"/>
    <property type="project" value="UniProtKB-UniRule"/>
</dbReference>
<evidence type="ECO:0000313" key="17">
    <source>
        <dbReference type="Proteomes" id="UP000887581"/>
    </source>
</evidence>
<dbReference type="GO" id="GO:0008380">
    <property type="term" value="P:RNA splicing"/>
    <property type="evidence" value="ECO:0007669"/>
    <property type="project" value="UniProtKB-KW"/>
</dbReference>
<comment type="catalytic activity">
    <reaction evidence="1 13 14">
        <text>Thiol-dependent hydrolysis of ester, thioester, amide, peptide and isopeptide bonds formed by the C-terminal Gly of ubiquitin (a 76-residue protein attached to proteins as an intracellular targeting signal).</text>
        <dbReference type="EC" id="3.4.19.12"/>
    </reaction>
</comment>
<name>A0A915PU41_9BILA</name>
<dbReference type="AlphaFoldDB" id="A0A915PU41"/>
<keyword evidence="11" id="KW-0508">mRNA splicing</keyword>
<dbReference type="PANTHER" id="PTHR10589">
    <property type="entry name" value="UBIQUITIN CARBOXYL-TERMINAL HYDROLASE"/>
    <property type="match status" value="1"/>
</dbReference>
<keyword evidence="6 13" id="KW-0645">Protease</keyword>
<keyword evidence="17" id="KW-1185">Reference proteome</keyword>
<evidence type="ECO:0000256" key="9">
    <source>
        <dbReference type="ARBA" id="ARBA00022801"/>
    </source>
</evidence>
<keyword evidence="7" id="KW-0747">Spliceosome</keyword>
<dbReference type="Pfam" id="PF18031">
    <property type="entry name" value="UCH_C"/>
    <property type="match status" value="1"/>
</dbReference>
<evidence type="ECO:0000256" key="6">
    <source>
        <dbReference type="ARBA" id="ARBA00022670"/>
    </source>
</evidence>
<evidence type="ECO:0000256" key="2">
    <source>
        <dbReference type="ARBA" id="ARBA00004123"/>
    </source>
</evidence>
<sequence length="710" mass="81614">MSAADGGAAALLIAGLGTGGTDVMYEDDLTDNSIPDIQKITKKNNILPLWGNTQTMNLNALVLENIIQCTYYKNYLSETTGFQQLTEEIYYSVKHLEPWERGTRKTQGMTGMCGGVRGVGAGGVVSTAFCLLYKLFTIRLSRKQLVSMINNSDSPYIRGIGFMYIRFCQPPQDLWAWMEPYLDDEEQIDPRSGGGDVMVMAQVVKMMLTKLDWYGTLFPRIPVPIQKEIELKFREKAKQDYQREHGSRDRLRERSKERDRDRDRERSRERDRERDRERLRGRSRENDRARERRRDSRGRSKERSVTKSNHANEKKRKHGGHRYKCKHHLRHHHCRKHKEHCPTRAKKIMSKVLPLRPLRVDVDLFSGSAQLLDAHLSTVEALHICIPIMSDAGNWCLIESDPGVFTELIRGFGVSGVQVEELYSLDEELFSDLKPVHGLIFLFKWRAGEEPCGSLVLDNNRVFFAQQVIQNACATQAIINLLLNTKAESGIVLGSILEEFKSFTQNFDPMNRGLCLGNSEPIRKVHNSFSRQHLFELDIKAPEKEDNYHFITYVPVDGHIYELDGLREAPLDLGAVRDGEDWVDAVRPIINARIRKYSAGEIHFNLMAVISDRKMKYQKRLAELAELTMETDSKVEEMSHLQALIAAEEEKEKSFKAENIRRRHNYIPFIVELLKVLAKEGRLVPLVQEAQAKANRKVAEKKPEKPRVKI</sequence>
<evidence type="ECO:0000256" key="14">
    <source>
        <dbReference type="RuleBase" id="RU361215"/>
    </source>
</evidence>
<organism evidence="17 18">
    <name type="scientific">Setaria digitata</name>
    <dbReference type="NCBI Taxonomy" id="48799"/>
    <lineage>
        <taxon>Eukaryota</taxon>
        <taxon>Metazoa</taxon>
        <taxon>Ecdysozoa</taxon>
        <taxon>Nematoda</taxon>
        <taxon>Chromadorea</taxon>
        <taxon>Rhabditida</taxon>
        <taxon>Spirurina</taxon>
        <taxon>Spiruromorpha</taxon>
        <taxon>Filarioidea</taxon>
        <taxon>Setariidae</taxon>
        <taxon>Setaria</taxon>
    </lineage>
</organism>
<comment type="similarity">
    <text evidence="4 13 14">Belongs to the peptidase C12 family.</text>
</comment>
<keyword evidence="9 13" id="KW-0378">Hydrolase</keyword>
<feature type="compositionally biased region" description="Basic and acidic residues" evidence="15">
    <location>
        <begin position="239"/>
        <end position="305"/>
    </location>
</feature>
<dbReference type="InterPro" id="IPR038765">
    <property type="entry name" value="Papain-like_cys_pep_sf"/>
</dbReference>
<evidence type="ECO:0000256" key="15">
    <source>
        <dbReference type="SAM" id="MobiDB-lite"/>
    </source>
</evidence>
<dbReference type="PRINTS" id="PR00707">
    <property type="entry name" value="UBCTHYDRLASE"/>
</dbReference>
<dbReference type="PANTHER" id="PTHR10589:SF16">
    <property type="entry name" value="UBIQUITIN CARBOXYL-TERMINAL HYDROLASE ISOZYME L5"/>
    <property type="match status" value="1"/>
</dbReference>
<dbReference type="CDD" id="cd09617">
    <property type="entry name" value="Peptidase_C12_UCH37_BAP1"/>
    <property type="match status" value="1"/>
</dbReference>